<accession>A0A5M6J102</accession>
<name>A0A5M6J102_9PROT</name>
<organism evidence="1 2">
    <name type="scientific">Rhodovastum atsumiense</name>
    <dbReference type="NCBI Taxonomy" id="504468"/>
    <lineage>
        <taxon>Bacteria</taxon>
        <taxon>Pseudomonadati</taxon>
        <taxon>Pseudomonadota</taxon>
        <taxon>Alphaproteobacteria</taxon>
        <taxon>Acetobacterales</taxon>
        <taxon>Acetobacteraceae</taxon>
        <taxon>Rhodovastum</taxon>
    </lineage>
</organism>
<dbReference type="RefSeq" id="WP_150039263.1">
    <property type="nucleotide sequence ID" value="NZ_OW485601.1"/>
</dbReference>
<dbReference type="Proteomes" id="UP000325255">
    <property type="component" value="Unassembled WGS sequence"/>
</dbReference>
<sequence length="298" mass="34668">MERNQTATRQEEIQTPAAPALPRILTAPLPRVAGRPRWCVFTSAGDYNNVAAWMEAGQMGRRWDLVTAFYGEDDSAYAWLASRSTLCVRSKGSKFQNLKKLHSADPELLRRYDFVLVADDDLIWQSSQDIDRLFEIASQQDFWVCQPAFSPAGRVSHKITAWTGQRNSIRHVNFIEVTCPVFRSDKLAAFLDIYDGKLLGWGIDWWFCTVLDITTHRKAAIIDKVVVTNPHDHQRRGKGREILKLQSDEERCRHWQEVMRQHDIAQYEHRVFARIIDENPRWNRRLDRLRRALRGAPL</sequence>
<dbReference type="OrthoDB" id="3760154at2"/>
<dbReference type="EMBL" id="VWPK01000004">
    <property type="protein sequence ID" value="KAA5613879.1"/>
    <property type="molecule type" value="Genomic_DNA"/>
</dbReference>
<dbReference type="InterPro" id="IPR029044">
    <property type="entry name" value="Nucleotide-diphossugar_trans"/>
</dbReference>
<evidence type="ECO:0000313" key="1">
    <source>
        <dbReference type="EMBL" id="KAA5613879.1"/>
    </source>
</evidence>
<dbReference type="SUPFAM" id="SSF53448">
    <property type="entry name" value="Nucleotide-diphospho-sugar transferases"/>
    <property type="match status" value="1"/>
</dbReference>
<gene>
    <name evidence="1" type="ORF">F1189_03645</name>
</gene>
<evidence type="ECO:0000313" key="2">
    <source>
        <dbReference type="Proteomes" id="UP000325255"/>
    </source>
</evidence>
<evidence type="ECO:0008006" key="3">
    <source>
        <dbReference type="Google" id="ProtNLM"/>
    </source>
</evidence>
<dbReference type="AlphaFoldDB" id="A0A5M6J102"/>
<protein>
    <recommendedName>
        <fullName evidence="3">Glycosyltransferase family 2 protein</fullName>
    </recommendedName>
</protein>
<keyword evidence="2" id="KW-1185">Reference proteome</keyword>
<reference evidence="1 2" key="1">
    <citation type="submission" date="2019-09" db="EMBL/GenBank/DDBJ databases">
        <title>Genome sequence of Rhodovastum atsumiense, a diverse member of the Acetobacteraceae family of non-sulfur purple photosynthetic bacteria.</title>
        <authorList>
            <person name="Meyer T."/>
            <person name="Kyndt J."/>
        </authorList>
    </citation>
    <scope>NUCLEOTIDE SEQUENCE [LARGE SCALE GENOMIC DNA]</scope>
    <source>
        <strain evidence="1 2">DSM 21279</strain>
    </source>
</reference>
<comment type="caution">
    <text evidence="1">The sequence shown here is derived from an EMBL/GenBank/DDBJ whole genome shotgun (WGS) entry which is preliminary data.</text>
</comment>
<proteinExistence type="predicted"/>